<proteinExistence type="predicted"/>
<evidence type="ECO:0000313" key="2">
    <source>
        <dbReference type="Proteomes" id="UP000276133"/>
    </source>
</evidence>
<sequence length="191" mass="22439">MILITLIISSKINRSPGFKILNTEEPDLANLKKNSRLRLFFGAFRQIWIERPSAIRRSTITKELAEMGKTWEEARVKAKDRFEENQKVDKEKIMKFILLNIKFSTLWCIFLFKKKGFKGRIFRISSQKIEIQIALKIEKGSSNVVSIRQKKFNCENIKLLISNQYKILFVIKNKKFALRQSKKIIVSQQGL</sequence>
<name>A0A3M7QLS5_BRAPC</name>
<dbReference type="Proteomes" id="UP000276133">
    <property type="component" value="Unassembled WGS sequence"/>
</dbReference>
<dbReference type="AlphaFoldDB" id="A0A3M7QLS5"/>
<reference evidence="1 2" key="1">
    <citation type="journal article" date="2018" name="Sci. Rep.">
        <title>Genomic signatures of local adaptation to the degree of environmental predictability in rotifers.</title>
        <authorList>
            <person name="Franch-Gras L."/>
            <person name="Hahn C."/>
            <person name="Garcia-Roger E.M."/>
            <person name="Carmona M.J."/>
            <person name="Serra M."/>
            <person name="Gomez A."/>
        </authorList>
    </citation>
    <scope>NUCLEOTIDE SEQUENCE [LARGE SCALE GENOMIC DNA]</scope>
    <source>
        <strain evidence="1">HYR1</strain>
    </source>
</reference>
<keyword evidence="2" id="KW-1185">Reference proteome</keyword>
<dbReference type="EMBL" id="REGN01005779">
    <property type="protein sequence ID" value="RNA12044.1"/>
    <property type="molecule type" value="Genomic_DNA"/>
</dbReference>
<organism evidence="1 2">
    <name type="scientific">Brachionus plicatilis</name>
    <name type="common">Marine rotifer</name>
    <name type="synonym">Brachionus muelleri</name>
    <dbReference type="NCBI Taxonomy" id="10195"/>
    <lineage>
        <taxon>Eukaryota</taxon>
        <taxon>Metazoa</taxon>
        <taxon>Spiralia</taxon>
        <taxon>Gnathifera</taxon>
        <taxon>Rotifera</taxon>
        <taxon>Eurotatoria</taxon>
        <taxon>Monogononta</taxon>
        <taxon>Pseudotrocha</taxon>
        <taxon>Ploima</taxon>
        <taxon>Brachionidae</taxon>
        <taxon>Brachionus</taxon>
    </lineage>
</organism>
<accession>A0A3M7QLS5</accession>
<protein>
    <submittedName>
        <fullName evidence="1">Uncharacterized protein</fullName>
    </submittedName>
</protein>
<evidence type="ECO:0000313" key="1">
    <source>
        <dbReference type="EMBL" id="RNA12044.1"/>
    </source>
</evidence>
<comment type="caution">
    <text evidence="1">The sequence shown here is derived from an EMBL/GenBank/DDBJ whole genome shotgun (WGS) entry which is preliminary data.</text>
</comment>
<gene>
    <name evidence="1" type="ORF">BpHYR1_007064</name>
</gene>